<keyword evidence="9" id="KW-1185">Reference proteome</keyword>
<dbReference type="AlphaFoldDB" id="A0A849VDP0"/>
<dbReference type="Gene3D" id="3.90.1150.10">
    <property type="entry name" value="Aspartate Aminotransferase, domain 1"/>
    <property type="match status" value="1"/>
</dbReference>
<evidence type="ECO:0000313" key="8">
    <source>
        <dbReference type="EMBL" id="NOU50054.1"/>
    </source>
</evidence>
<dbReference type="GO" id="GO:0030170">
    <property type="term" value="F:pyridoxal phosphate binding"/>
    <property type="evidence" value="ECO:0007669"/>
    <property type="project" value="InterPro"/>
</dbReference>
<dbReference type="PROSITE" id="PS00392">
    <property type="entry name" value="DDC_GAD_HDC_YDC"/>
    <property type="match status" value="1"/>
</dbReference>
<organism evidence="8 9">
    <name type="scientific">Pseudoalteromonas caenipelagi</name>
    <dbReference type="NCBI Taxonomy" id="2726988"/>
    <lineage>
        <taxon>Bacteria</taxon>
        <taxon>Pseudomonadati</taxon>
        <taxon>Pseudomonadota</taxon>
        <taxon>Gammaproteobacteria</taxon>
        <taxon>Alteromonadales</taxon>
        <taxon>Pseudoalteromonadaceae</taxon>
        <taxon>Pseudoalteromonas</taxon>
    </lineage>
</organism>
<dbReference type="PANTHER" id="PTHR11999">
    <property type="entry name" value="GROUP II PYRIDOXAL-5-PHOSPHATE DECARBOXYLASE"/>
    <property type="match status" value="1"/>
</dbReference>
<name>A0A849VDP0_9GAMM</name>
<dbReference type="InterPro" id="IPR015421">
    <property type="entry name" value="PyrdxlP-dep_Trfase_major"/>
</dbReference>
<evidence type="ECO:0000256" key="4">
    <source>
        <dbReference type="ARBA" id="ARBA00022898"/>
    </source>
</evidence>
<evidence type="ECO:0000256" key="3">
    <source>
        <dbReference type="ARBA" id="ARBA00022793"/>
    </source>
</evidence>
<dbReference type="InterPro" id="IPR015424">
    <property type="entry name" value="PyrdxlP-dep_Trfase"/>
</dbReference>
<dbReference type="RefSeq" id="WP_171625135.1">
    <property type="nucleotide sequence ID" value="NZ_JABBPG010000002.1"/>
</dbReference>
<keyword evidence="8" id="KW-0808">Transferase</keyword>
<dbReference type="GO" id="GO:0016831">
    <property type="term" value="F:carboxy-lyase activity"/>
    <property type="evidence" value="ECO:0007669"/>
    <property type="project" value="UniProtKB-KW"/>
</dbReference>
<sequence length="457" mass="50144">MQFNLQNNQKILKSLGYFFEKFHQQLDTLSVASKQTHLPDIVLSAHTRSLDALNQVIEEHLSEHISGSNGPRYWGFVTGGANPIATYADWLVTTYNQNVSKGGDSIASSFERQAIDWLLSLFSLPKEFNGLFTTGATSANLLGAFVARQFAGGQQGIDVAKQGMYALDVQVFSACPHASMIKSLGLAGFGQNNWQPIACLANSEAMDVDALSEALKCSKAKSKIVLASAATVTGTDYDDLMRVSELCKTHNAWLHVDAAFGVFERLINGPTGKTRGLELADSITLDCHKWLNVPYDCGVFLTRHHDLLKQTCHVGAAYLAQSDEFDDYMSLGIENSRRFRAFPVWCTLFAYGQSGIRAAIERNIAQAKAFAKWLQSSPYYDLLKPCELNVVVFAPSAQHPISSSAECLKAINNSGEIFVTPGQWQNKATMRAAFSNWSTQMSDVERGIAVLAKISQV</sequence>
<dbReference type="SUPFAM" id="SSF53383">
    <property type="entry name" value="PLP-dependent transferases"/>
    <property type="match status" value="1"/>
</dbReference>
<dbReference type="InterPro" id="IPR002129">
    <property type="entry name" value="PyrdxlP-dep_de-COase"/>
</dbReference>
<evidence type="ECO:0000313" key="9">
    <source>
        <dbReference type="Proteomes" id="UP000586305"/>
    </source>
</evidence>
<dbReference type="InterPro" id="IPR021115">
    <property type="entry name" value="Pyridoxal-P_BS"/>
</dbReference>
<protein>
    <submittedName>
        <fullName evidence="8">Aspartate aminotransferase family protein</fullName>
    </submittedName>
</protein>
<evidence type="ECO:0000256" key="1">
    <source>
        <dbReference type="ARBA" id="ARBA00001933"/>
    </source>
</evidence>
<gene>
    <name evidence="8" type="ORF">HG263_05815</name>
</gene>
<proteinExistence type="inferred from homology"/>
<dbReference type="InterPro" id="IPR010977">
    <property type="entry name" value="Aromatic_deC"/>
</dbReference>
<dbReference type="Proteomes" id="UP000586305">
    <property type="component" value="Unassembled WGS sequence"/>
</dbReference>
<evidence type="ECO:0000256" key="5">
    <source>
        <dbReference type="ARBA" id="ARBA00023239"/>
    </source>
</evidence>
<keyword evidence="5 7" id="KW-0456">Lyase</keyword>
<dbReference type="InterPro" id="IPR015422">
    <property type="entry name" value="PyrdxlP-dep_Trfase_small"/>
</dbReference>
<keyword evidence="3" id="KW-0210">Decarboxylase</keyword>
<feature type="modified residue" description="N6-(pyridoxal phosphate)lysine" evidence="6">
    <location>
        <position position="289"/>
    </location>
</feature>
<keyword evidence="8" id="KW-0032">Aminotransferase</keyword>
<comment type="similarity">
    <text evidence="2 7">Belongs to the group II decarboxylase family.</text>
</comment>
<dbReference type="Pfam" id="PF00282">
    <property type="entry name" value="Pyridoxal_deC"/>
    <property type="match status" value="1"/>
</dbReference>
<dbReference type="EMBL" id="JABBPG010000002">
    <property type="protein sequence ID" value="NOU50054.1"/>
    <property type="molecule type" value="Genomic_DNA"/>
</dbReference>
<dbReference type="GO" id="GO:0008483">
    <property type="term" value="F:transaminase activity"/>
    <property type="evidence" value="ECO:0007669"/>
    <property type="project" value="UniProtKB-KW"/>
</dbReference>
<keyword evidence="4 6" id="KW-0663">Pyridoxal phosphate</keyword>
<evidence type="ECO:0000256" key="2">
    <source>
        <dbReference type="ARBA" id="ARBA00009533"/>
    </source>
</evidence>
<reference evidence="8 9" key="1">
    <citation type="submission" date="2020-04" db="EMBL/GenBank/DDBJ databases">
        <title>Pseudoalteromonas caenipelagi sp. nov., isolated from a tidal flat.</title>
        <authorList>
            <person name="Park S."/>
            <person name="Yoon J.-H."/>
        </authorList>
    </citation>
    <scope>NUCLEOTIDE SEQUENCE [LARGE SCALE GENOMIC DNA]</scope>
    <source>
        <strain evidence="8 9">JBTF-M23</strain>
    </source>
</reference>
<evidence type="ECO:0000256" key="7">
    <source>
        <dbReference type="RuleBase" id="RU000382"/>
    </source>
</evidence>
<dbReference type="GO" id="GO:0019752">
    <property type="term" value="P:carboxylic acid metabolic process"/>
    <property type="evidence" value="ECO:0007669"/>
    <property type="project" value="InterPro"/>
</dbReference>
<dbReference type="Gene3D" id="3.40.640.10">
    <property type="entry name" value="Type I PLP-dependent aspartate aminotransferase-like (Major domain)"/>
    <property type="match status" value="1"/>
</dbReference>
<dbReference type="PANTHER" id="PTHR11999:SF70">
    <property type="entry name" value="MIP05841P"/>
    <property type="match status" value="1"/>
</dbReference>
<evidence type="ECO:0000256" key="6">
    <source>
        <dbReference type="PIRSR" id="PIRSR602129-50"/>
    </source>
</evidence>
<accession>A0A849VDP0</accession>
<comment type="caution">
    <text evidence="8">The sequence shown here is derived from an EMBL/GenBank/DDBJ whole genome shotgun (WGS) entry which is preliminary data.</text>
</comment>
<comment type="cofactor">
    <cofactor evidence="1 6 7">
        <name>pyridoxal 5'-phosphate</name>
        <dbReference type="ChEBI" id="CHEBI:597326"/>
    </cofactor>
</comment>